<keyword evidence="1" id="KW-0472">Membrane</keyword>
<reference evidence="2 5" key="2">
    <citation type="submission" date="2020-08" db="EMBL/GenBank/DDBJ databases">
        <title>Genomic Encyclopedia of Type Strains, Phase IV (KMG-IV): sequencing the most valuable type-strain genomes for metagenomic binning, comparative biology and taxonomic classification.</title>
        <authorList>
            <person name="Goeker M."/>
        </authorList>
    </citation>
    <scope>NUCLEOTIDE SEQUENCE [LARGE SCALE GENOMIC DNA]</scope>
    <source>
        <strain evidence="2 5">DSM 12421</strain>
    </source>
</reference>
<evidence type="ECO:0000313" key="4">
    <source>
        <dbReference type="Proteomes" id="UP000427373"/>
    </source>
</evidence>
<evidence type="ECO:0000313" key="3">
    <source>
        <dbReference type="EMBL" id="QGR17325.1"/>
    </source>
</evidence>
<protein>
    <submittedName>
        <fullName evidence="3">Uncharacterized protein</fullName>
    </submittedName>
</protein>
<keyword evidence="4" id="KW-1185">Reference proteome</keyword>
<accession>A0A650CI24</accession>
<dbReference type="EMBL" id="CP045484">
    <property type="protein sequence ID" value="QGR17325.1"/>
    <property type="molecule type" value="Genomic_DNA"/>
</dbReference>
<evidence type="ECO:0000313" key="5">
    <source>
        <dbReference type="Proteomes" id="UP000582213"/>
    </source>
</evidence>
<evidence type="ECO:0000313" key="2">
    <source>
        <dbReference type="EMBL" id="MBB5254677.1"/>
    </source>
</evidence>
<dbReference type="Proteomes" id="UP000582213">
    <property type="component" value="Unassembled WGS sequence"/>
</dbReference>
<dbReference type="RefSeq" id="WP_156014813.1">
    <property type="nucleotide sequence ID" value="NZ_CP045484.1"/>
</dbReference>
<reference evidence="3 4" key="1">
    <citation type="submission" date="2019-10" db="EMBL/GenBank/DDBJ databases">
        <title>Genome Sequences from Six Type Strain Members of the Archaeal Family Sulfolobaceae: Acidianus ambivalens, Acidianus infernus, Metallosphaera prunae, Stygiolobus azoricus, Sulfolobus metallicus, and Sulfurisphaera ohwakuensis.</title>
        <authorList>
            <person name="Counts J.A."/>
            <person name="Kelly R.M."/>
        </authorList>
    </citation>
    <scope>NUCLEOTIDE SEQUENCE [LARGE SCALE GENOMIC DNA]</scope>
    <source>
        <strain evidence="3 4">TA-1</strain>
    </source>
</reference>
<dbReference type="EMBL" id="JACHFY010000021">
    <property type="protein sequence ID" value="MBB5254677.1"/>
    <property type="molecule type" value="Genomic_DNA"/>
</dbReference>
<dbReference type="Proteomes" id="UP000427373">
    <property type="component" value="Chromosome"/>
</dbReference>
<proteinExistence type="predicted"/>
<keyword evidence="1" id="KW-1133">Transmembrane helix</keyword>
<sequence>MNWGKIVGITLAIMFILLYISTIQNSYYEGIQQINSFSNVSNDLKFSIVSFNKSNLIVNVKNPLNISIIICNISGKYLYLSKSKVILPYSNENLTLIITNFSEFVNNINAKNETIIIKIKILDTIISEETTL</sequence>
<dbReference type="GeneID" id="42801391"/>
<dbReference type="OrthoDB" id="40580at2157"/>
<dbReference type="KEGG" id="soh:D1869_09065"/>
<name>A0A650CI24_SULOH</name>
<feature type="transmembrane region" description="Helical" evidence="1">
    <location>
        <begin position="6"/>
        <end position="23"/>
    </location>
</feature>
<evidence type="ECO:0000256" key="1">
    <source>
        <dbReference type="SAM" id="Phobius"/>
    </source>
</evidence>
<gene>
    <name evidence="3" type="ORF">D1869_09065</name>
    <name evidence="2" type="ORF">HNQ62_002451</name>
</gene>
<organism evidence="3 4">
    <name type="scientific">Sulfurisphaera ohwakuensis</name>
    <dbReference type="NCBI Taxonomy" id="69656"/>
    <lineage>
        <taxon>Archaea</taxon>
        <taxon>Thermoproteota</taxon>
        <taxon>Thermoprotei</taxon>
        <taxon>Sulfolobales</taxon>
        <taxon>Sulfolobaceae</taxon>
        <taxon>Sulfurisphaera</taxon>
    </lineage>
</organism>
<keyword evidence="1" id="KW-0812">Transmembrane</keyword>
<dbReference type="AlphaFoldDB" id="A0A650CI24"/>